<evidence type="ECO:0000256" key="2">
    <source>
        <dbReference type="SAM" id="SignalP"/>
    </source>
</evidence>
<organism evidence="3">
    <name type="scientific">Rhipicephalus appendiculatus</name>
    <name type="common">Brown ear tick</name>
    <dbReference type="NCBI Taxonomy" id="34631"/>
    <lineage>
        <taxon>Eukaryota</taxon>
        <taxon>Metazoa</taxon>
        <taxon>Ecdysozoa</taxon>
        <taxon>Arthropoda</taxon>
        <taxon>Chelicerata</taxon>
        <taxon>Arachnida</taxon>
        <taxon>Acari</taxon>
        <taxon>Parasitiformes</taxon>
        <taxon>Ixodida</taxon>
        <taxon>Ixodoidea</taxon>
        <taxon>Ixodidae</taxon>
        <taxon>Rhipicephalinae</taxon>
        <taxon>Rhipicephalus</taxon>
        <taxon>Rhipicephalus</taxon>
    </lineage>
</organism>
<protein>
    <submittedName>
        <fullName evidence="3">Lipocalin</fullName>
    </submittedName>
</protein>
<dbReference type="EMBL" id="GEDV01006638">
    <property type="protein sequence ID" value="JAP81919.1"/>
    <property type="molecule type" value="Transcribed_RNA"/>
</dbReference>
<reference evidence="3" key="1">
    <citation type="journal article" date="2016" name="Ticks Tick Borne Dis.">
        <title>De novo assembly and annotation of the salivary gland transcriptome of Rhipicephalus appendiculatus male and female ticks during blood feeding.</title>
        <authorList>
            <person name="de Castro M.H."/>
            <person name="de Klerk D."/>
            <person name="Pienaar R."/>
            <person name="Latif A.A."/>
            <person name="Rees D.J."/>
            <person name="Mans B.J."/>
        </authorList>
    </citation>
    <scope>NUCLEOTIDE SEQUENCE</scope>
    <source>
        <tissue evidence="3">Salivary glands</tissue>
    </source>
</reference>
<keyword evidence="2" id="KW-0732">Signal</keyword>
<name>A0A131YRN1_RHIAP</name>
<accession>A0A131YRN1</accession>
<feature type="chain" id="PRO_5007285817" evidence="2">
    <location>
        <begin position="25"/>
        <end position="239"/>
    </location>
</feature>
<evidence type="ECO:0000313" key="3">
    <source>
        <dbReference type="EMBL" id="JAP81919.1"/>
    </source>
</evidence>
<evidence type="ECO:0000256" key="1">
    <source>
        <dbReference type="SAM" id="MobiDB-lite"/>
    </source>
</evidence>
<sequence length="239" mass="27212">MAGLLTISSISLALFALAQRHCTAEQNRDCTSAAHGGTSPEATGKENVNTYKELWKKHYSLMVLQANRDFLKCEWYVRNNSDENGVDLETKIYLPDKHTWKKLGNTATWKFSQNNSMTWREDEDIHRKTLLYNNSDFSCGVSKYEYFMDSDRDMKDDFEEQCNGIYLGAEHCKNNGPCTQKGNDSFSCLDPIKYELLVAPDLKDKVPKECQEVYEKAISQGGDNNNTNVDECANPVSKK</sequence>
<feature type="signal peptide" evidence="2">
    <location>
        <begin position="1"/>
        <end position="24"/>
    </location>
</feature>
<feature type="region of interest" description="Disordered" evidence="1">
    <location>
        <begin position="219"/>
        <end position="239"/>
    </location>
</feature>
<dbReference type="AlphaFoldDB" id="A0A131YRN1"/>
<proteinExistence type="predicted"/>